<gene>
    <name evidence="2" type="ORF">FHX39_002960</name>
</gene>
<dbReference type="InterPro" id="IPR015947">
    <property type="entry name" value="PUA-like_sf"/>
</dbReference>
<dbReference type="AlphaFoldDB" id="A0A7W5JXN3"/>
<reference evidence="2 3" key="1">
    <citation type="submission" date="2020-08" db="EMBL/GenBank/DDBJ databases">
        <title>Sequencing the genomes of 1000 actinobacteria strains.</title>
        <authorList>
            <person name="Klenk H.-P."/>
        </authorList>
    </citation>
    <scope>NUCLEOTIDE SEQUENCE [LARGE SCALE GENOMIC DNA]</scope>
    <source>
        <strain evidence="2 3">DSM 11053</strain>
    </source>
</reference>
<evidence type="ECO:0000313" key="2">
    <source>
        <dbReference type="EMBL" id="MBB3328016.1"/>
    </source>
</evidence>
<comment type="caution">
    <text evidence="2">The sequence shown here is derived from an EMBL/GenBank/DDBJ whole genome shotgun (WGS) entry which is preliminary data.</text>
</comment>
<dbReference type="SMART" id="SM00464">
    <property type="entry name" value="LON"/>
    <property type="match status" value="1"/>
</dbReference>
<accession>A0A7W5JXN3</accession>
<dbReference type="Proteomes" id="UP000565572">
    <property type="component" value="Unassembled WGS sequence"/>
</dbReference>
<feature type="domain" description="Lon N-terminal" evidence="1">
    <location>
        <begin position="1"/>
        <end position="195"/>
    </location>
</feature>
<dbReference type="PANTHER" id="PTHR46732">
    <property type="entry name" value="ATP-DEPENDENT PROTEASE LA (LON) DOMAIN PROTEIN"/>
    <property type="match status" value="1"/>
</dbReference>
<dbReference type="PANTHER" id="PTHR46732:SF8">
    <property type="entry name" value="ATP-DEPENDENT PROTEASE LA (LON) DOMAIN PROTEIN"/>
    <property type="match status" value="1"/>
</dbReference>
<dbReference type="Gene3D" id="2.30.130.40">
    <property type="entry name" value="LON domain-like"/>
    <property type="match status" value="1"/>
</dbReference>
<evidence type="ECO:0000313" key="3">
    <source>
        <dbReference type="Proteomes" id="UP000565572"/>
    </source>
</evidence>
<dbReference type="InterPro" id="IPR046336">
    <property type="entry name" value="Lon_prtase_N_sf"/>
</dbReference>
<dbReference type="Pfam" id="PF02190">
    <property type="entry name" value="LON_substr_bdg"/>
    <property type="match status" value="1"/>
</dbReference>
<name>A0A7W5JXN3_9ACTN</name>
<dbReference type="InterPro" id="IPR003111">
    <property type="entry name" value="Lon_prtase_N"/>
</dbReference>
<protein>
    <recommendedName>
        <fullName evidence="1">Lon N-terminal domain-containing protein</fullName>
    </recommendedName>
</protein>
<sequence>MAEMAMFPLGSVLLPAMPLQLRVFEERYLLMLSGLVAAEDTRFGVVLIERGWEVGGGDHRFGVGTVAEILQVAAEDGMVGVAAQGAGRFEIVEWLDDAPHPRAEVRTLPDLVWDDGLEPLREETEQLVRRTLAEASEFAETGWSPDVELADDPMDRCWQLAGIAPLGDLDRLTLLRATSAEELLNKTAELTHDARVPFSTPWPEDEG</sequence>
<organism evidence="2 3">
    <name type="scientific">Microlunatus antarcticus</name>
    <dbReference type="NCBI Taxonomy" id="53388"/>
    <lineage>
        <taxon>Bacteria</taxon>
        <taxon>Bacillati</taxon>
        <taxon>Actinomycetota</taxon>
        <taxon>Actinomycetes</taxon>
        <taxon>Propionibacteriales</taxon>
        <taxon>Propionibacteriaceae</taxon>
        <taxon>Microlunatus</taxon>
    </lineage>
</organism>
<dbReference type="PROSITE" id="PS51787">
    <property type="entry name" value="LON_N"/>
    <property type="match status" value="1"/>
</dbReference>
<evidence type="ECO:0000259" key="1">
    <source>
        <dbReference type="PROSITE" id="PS51787"/>
    </source>
</evidence>
<proteinExistence type="predicted"/>
<keyword evidence="3" id="KW-1185">Reference proteome</keyword>
<dbReference type="EMBL" id="JACHZG010000001">
    <property type="protein sequence ID" value="MBB3328016.1"/>
    <property type="molecule type" value="Genomic_DNA"/>
</dbReference>
<dbReference type="SUPFAM" id="SSF88697">
    <property type="entry name" value="PUA domain-like"/>
    <property type="match status" value="1"/>
</dbReference>